<dbReference type="Proteomes" id="UP000887565">
    <property type="component" value="Unplaced"/>
</dbReference>
<sequence length="52" mass="6068">MKFTIFESKHAMHWSNSALLLHVEPTMFRLYKPSIKLSGPFPINFKPNNYAS</sequence>
<evidence type="ECO:0000313" key="1">
    <source>
        <dbReference type="Proteomes" id="UP000887565"/>
    </source>
</evidence>
<reference evidence="2" key="1">
    <citation type="submission" date="2022-11" db="UniProtKB">
        <authorList>
            <consortium name="WormBaseParasite"/>
        </authorList>
    </citation>
    <scope>IDENTIFICATION</scope>
</reference>
<protein>
    <submittedName>
        <fullName evidence="2">Uncharacterized protein</fullName>
    </submittedName>
</protein>
<name>A0A915KQX5_ROMCU</name>
<proteinExistence type="predicted"/>
<keyword evidence="1" id="KW-1185">Reference proteome</keyword>
<organism evidence="1 2">
    <name type="scientific">Romanomermis culicivorax</name>
    <name type="common">Nematode worm</name>
    <dbReference type="NCBI Taxonomy" id="13658"/>
    <lineage>
        <taxon>Eukaryota</taxon>
        <taxon>Metazoa</taxon>
        <taxon>Ecdysozoa</taxon>
        <taxon>Nematoda</taxon>
        <taxon>Enoplea</taxon>
        <taxon>Dorylaimia</taxon>
        <taxon>Mermithida</taxon>
        <taxon>Mermithoidea</taxon>
        <taxon>Mermithidae</taxon>
        <taxon>Romanomermis</taxon>
    </lineage>
</organism>
<evidence type="ECO:0000313" key="2">
    <source>
        <dbReference type="WBParaSite" id="nRc.2.0.1.t40480-RA"/>
    </source>
</evidence>
<dbReference type="AlphaFoldDB" id="A0A915KQX5"/>
<dbReference type="WBParaSite" id="nRc.2.0.1.t40480-RA">
    <property type="protein sequence ID" value="nRc.2.0.1.t40480-RA"/>
    <property type="gene ID" value="nRc.2.0.1.g40480"/>
</dbReference>
<accession>A0A915KQX5</accession>